<keyword evidence="3" id="KW-1185">Reference proteome</keyword>
<name>A0AAE1I5T1_9HYPO</name>
<gene>
    <name evidence="2" type="ORF">Triagg1_10429</name>
</gene>
<evidence type="ECO:0000313" key="3">
    <source>
        <dbReference type="Proteomes" id="UP001273209"/>
    </source>
</evidence>
<feature type="region of interest" description="Disordered" evidence="1">
    <location>
        <begin position="135"/>
        <end position="156"/>
    </location>
</feature>
<organism evidence="2 3">
    <name type="scientific">Trichoderma aggressivum f. europaeum</name>
    <dbReference type="NCBI Taxonomy" id="173218"/>
    <lineage>
        <taxon>Eukaryota</taxon>
        <taxon>Fungi</taxon>
        <taxon>Dikarya</taxon>
        <taxon>Ascomycota</taxon>
        <taxon>Pezizomycotina</taxon>
        <taxon>Sordariomycetes</taxon>
        <taxon>Hypocreomycetidae</taxon>
        <taxon>Hypocreales</taxon>
        <taxon>Hypocreaceae</taxon>
        <taxon>Trichoderma</taxon>
    </lineage>
</organism>
<sequence length="279" mass="31610">MLNGKSAAGGAELLAQRWFDNHHILVGRGYSTTWFDSQWVCVRRSNEKPVWVQCGDSWEIIPLLTQVKQSPQGSKFSLKASVIQNMSPAKRMDGILENTKHFKALVYQGVKHTEDYIYRVVPASMELPTANIKASASWEHSRTRSNEDGHGNISKDKSWWSVEPAHRKVDHVTKHSSNGIPLNTLPYLSVSTHQPAASFVSKHPVVLQSLIPRLSEAEDLFVNDIHDDILALTIHPWEPTEPLHPCLCSYYLMRKHLRLIHLARLDQSLEPSPSPSLQY</sequence>
<dbReference type="AlphaFoldDB" id="A0AAE1I5T1"/>
<dbReference type="EMBL" id="JAWRVG010000073">
    <property type="protein sequence ID" value="KAK4061173.1"/>
    <property type="molecule type" value="Genomic_DNA"/>
</dbReference>
<dbReference type="Proteomes" id="UP001273209">
    <property type="component" value="Unassembled WGS sequence"/>
</dbReference>
<accession>A0AAE1I5T1</accession>
<proteinExistence type="predicted"/>
<comment type="caution">
    <text evidence="2">The sequence shown here is derived from an EMBL/GenBank/DDBJ whole genome shotgun (WGS) entry which is preliminary data.</text>
</comment>
<evidence type="ECO:0000313" key="2">
    <source>
        <dbReference type="EMBL" id="KAK4061173.1"/>
    </source>
</evidence>
<reference evidence="2" key="1">
    <citation type="submission" date="2023-11" db="EMBL/GenBank/DDBJ databases">
        <title>The genome sequences of three competitors of mushroom-forming fungi.</title>
        <authorList>
            <person name="Beijen E."/>
            <person name="Ohm R.A."/>
        </authorList>
    </citation>
    <scope>NUCLEOTIDE SEQUENCE</scope>
    <source>
        <strain evidence="2">CBS 100526</strain>
    </source>
</reference>
<protein>
    <submittedName>
        <fullName evidence="2">Uncharacterized protein</fullName>
    </submittedName>
</protein>
<evidence type="ECO:0000256" key="1">
    <source>
        <dbReference type="SAM" id="MobiDB-lite"/>
    </source>
</evidence>
<feature type="compositionally biased region" description="Basic and acidic residues" evidence="1">
    <location>
        <begin position="139"/>
        <end position="156"/>
    </location>
</feature>
<dbReference type="RefSeq" id="XP_062750623.1">
    <property type="nucleotide sequence ID" value="XM_062894500.1"/>
</dbReference>
<dbReference type="GeneID" id="87914404"/>